<evidence type="ECO:0000313" key="2">
    <source>
        <dbReference type="Proteomes" id="UP001604277"/>
    </source>
</evidence>
<sequence>MTVVEGRGQVAAAESDDYLRKECERRRDLQRRIQRDEEDEKGNSTGIPLSMKVGIFIWKPCNPQINGSQHTTCHPKRKQLHQLPKSHFQTAKTMNQNFGPSWIVKFIIRLYGFNGQLLSI</sequence>
<dbReference type="EMBL" id="JBFOLJ010000006">
    <property type="protein sequence ID" value="KAL2529225.1"/>
    <property type="molecule type" value="Genomic_DNA"/>
</dbReference>
<comment type="caution">
    <text evidence="1">The sequence shown here is derived from an EMBL/GenBank/DDBJ whole genome shotgun (WGS) entry which is preliminary data.</text>
</comment>
<proteinExistence type="predicted"/>
<reference evidence="2" key="1">
    <citation type="submission" date="2024-07" db="EMBL/GenBank/DDBJ databases">
        <title>Two chromosome-level genome assemblies of Korean endemic species Abeliophyllum distichum and Forsythia ovata (Oleaceae).</title>
        <authorList>
            <person name="Jang H."/>
        </authorList>
    </citation>
    <scope>NUCLEOTIDE SEQUENCE [LARGE SCALE GENOMIC DNA]</scope>
</reference>
<protein>
    <submittedName>
        <fullName evidence="1">Uncharacterized protein</fullName>
    </submittedName>
</protein>
<dbReference type="Proteomes" id="UP001604277">
    <property type="component" value="Unassembled WGS sequence"/>
</dbReference>
<dbReference type="AlphaFoldDB" id="A0ABD1UVZ0"/>
<name>A0ABD1UVZ0_9LAMI</name>
<accession>A0ABD1UVZ0</accession>
<gene>
    <name evidence="1" type="ORF">Fot_21826</name>
</gene>
<keyword evidence="2" id="KW-1185">Reference proteome</keyword>
<evidence type="ECO:0000313" key="1">
    <source>
        <dbReference type="EMBL" id="KAL2529225.1"/>
    </source>
</evidence>
<organism evidence="1 2">
    <name type="scientific">Forsythia ovata</name>
    <dbReference type="NCBI Taxonomy" id="205694"/>
    <lineage>
        <taxon>Eukaryota</taxon>
        <taxon>Viridiplantae</taxon>
        <taxon>Streptophyta</taxon>
        <taxon>Embryophyta</taxon>
        <taxon>Tracheophyta</taxon>
        <taxon>Spermatophyta</taxon>
        <taxon>Magnoliopsida</taxon>
        <taxon>eudicotyledons</taxon>
        <taxon>Gunneridae</taxon>
        <taxon>Pentapetalae</taxon>
        <taxon>asterids</taxon>
        <taxon>lamiids</taxon>
        <taxon>Lamiales</taxon>
        <taxon>Oleaceae</taxon>
        <taxon>Forsythieae</taxon>
        <taxon>Forsythia</taxon>
    </lineage>
</organism>